<organism evidence="1 2">
    <name type="scientific">Stackebrandtia albiflava</name>
    <dbReference type="NCBI Taxonomy" id="406432"/>
    <lineage>
        <taxon>Bacteria</taxon>
        <taxon>Bacillati</taxon>
        <taxon>Actinomycetota</taxon>
        <taxon>Actinomycetes</taxon>
        <taxon>Glycomycetales</taxon>
        <taxon>Glycomycetaceae</taxon>
        <taxon>Stackebrandtia</taxon>
    </lineage>
</organism>
<protein>
    <recommendedName>
        <fullName evidence="3">DAGKc domain-containing protein</fullName>
    </recommendedName>
</protein>
<name>A0A562V1Y7_9ACTN</name>
<dbReference type="AlphaFoldDB" id="A0A562V1Y7"/>
<dbReference type="InterPro" id="IPR017438">
    <property type="entry name" value="ATP-NAD_kinase_N"/>
</dbReference>
<gene>
    <name evidence="1" type="ORF">LX16_2554</name>
</gene>
<dbReference type="Gene3D" id="3.40.50.10330">
    <property type="entry name" value="Probable inorganic polyphosphate/atp-NAD kinase, domain 1"/>
    <property type="match status" value="1"/>
</dbReference>
<comment type="caution">
    <text evidence="1">The sequence shown here is derived from an EMBL/GenBank/DDBJ whole genome shotgun (WGS) entry which is preliminary data.</text>
</comment>
<dbReference type="Proteomes" id="UP000321617">
    <property type="component" value="Unassembled WGS sequence"/>
</dbReference>
<dbReference type="InterPro" id="IPR016064">
    <property type="entry name" value="NAD/diacylglycerol_kinase_sf"/>
</dbReference>
<reference evidence="1 2" key="1">
    <citation type="journal article" date="2013" name="Stand. Genomic Sci.">
        <title>Genomic Encyclopedia of Type Strains, Phase I: The one thousand microbial genomes (KMG-I) project.</title>
        <authorList>
            <person name="Kyrpides N.C."/>
            <person name="Woyke T."/>
            <person name="Eisen J.A."/>
            <person name="Garrity G."/>
            <person name="Lilburn T.G."/>
            <person name="Beck B.J."/>
            <person name="Whitman W.B."/>
            <person name="Hugenholtz P."/>
            <person name="Klenk H.P."/>
        </authorList>
    </citation>
    <scope>NUCLEOTIDE SEQUENCE [LARGE SCALE GENOMIC DNA]</scope>
    <source>
        <strain evidence="1 2">DSM 45044</strain>
    </source>
</reference>
<dbReference type="EMBL" id="VLLL01000006">
    <property type="protein sequence ID" value="TWJ11817.1"/>
    <property type="molecule type" value="Genomic_DNA"/>
</dbReference>
<evidence type="ECO:0000313" key="2">
    <source>
        <dbReference type="Proteomes" id="UP000321617"/>
    </source>
</evidence>
<sequence length="290" mass="30594">MCCHRPHAVTWFSVDVTVLSLVNGAPGCAPRTPVLACADALRAGGATVELVDAVDDAGIDAAVASGTRLVVAADTDSQVRAVLRRAVRRLAPPPSSRPDDLPGDRTVPDLPPLAVLPLAQRPDLIRDLDLPAEPTAVAAAVLGGRVRRTDLLRHDGGGVTVNGVRIGGGDRPWRGQIALDDLVLSDGSEPVITCVVANAGGYGRIDGLGMCEPDPADGRLDVAVAVPFVHRGLVKRRTRVEVRRARGRAVAITPMAEVPHLDDGTVSDLNRKRTWWMERAAAGWYVPDSA</sequence>
<proteinExistence type="predicted"/>
<evidence type="ECO:0008006" key="3">
    <source>
        <dbReference type="Google" id="ProtNLM"/>
    </source>
</evidence>
<accession>A0A562V1Y7</accession>
<evidence type="ECO:0000313" key="1">
    <source>
        <dbReference type="EMBL" id="TWJ11817.1"/>
    </source>
</evidence>
<dbReference type="SUPFAM" id="SSF111331">
    <property type="entry name" value="NAD kinase/diacylglycerol kinase-like"/>
    <property type="match status" value="1"/>
</dbReference>
<keyword evidence="2" id="KW-1185">Reference proteome</keyword>